<evidence type="ECO:0000313" key="2">
    <source>
        <dbReference type="Proteomes" id="UP000244005"/>
    </source>
</evidence>
<gene>
    <name evidence="1" type="ORF">MARPO_0090s0004</name>
</gene>
<accession>A0A2R6WHD0</accession>
<name>A0A2R6WHD0_MARPO</name>
<protein>
    <submittedName>
        <fullName evidence="1">Uncharacterized protein</fullName>
    </submittedName>
</protein>
<dbReference type="EMBL" id="KZ772762">
    <property type="protein sequence ID" value="PTQ33251.1"/>
    <property type="molecule type" value="Genomic_DNA"/>
</dbReference>
<reference evidence="2" key="1">
    <citation type="journal article" date="2017" name="Cell">
        <title>Insights into land plant evolution garnered from the Marchantia polymorpha genome.</title>
        <authorList>
            <person name="Bowman J.L."/>
            <person name="Kohchi T."/>
            <person name="Yamato K.T."/>
            <person name="Jenkins J."/>
            <person name="Shu S."/>
            <person name="Ishizaki K."/>
            <person name="Yamaoka S."/>
            <person name="Nishihama R."/>
            <person name="Nakamura Y."/>
            <person name="Berger F."/>
            <person name="Adam C."/>
            <person name="Aki S.S."/>
            <person name="Althoff F."/>
            <person name="Araki T."/>
            <person name="Arteaga-Vazquez M.A."/>
            <person name="Balasubrmanian S."/>
            <person name="Barry K."/>
            <person name="Bauer D."/>
            <person name="Boehm C.R."/>
            <person name="Briginshaw L."/>
            <person name="Caballero-Perez J."/>
            <person name="Catarino B."/>
            <person name="Chen F."/>
            <person name="Chiyoda S."/>
            <person name="Chovatia M."/>
            <person name="Davies K.M."/>
            <person name="Delmans M."/>
            <person name="Demura T."/>
            <person name="Dierschke T."/>
            <person name="Dolan L."/>
            <person name="Dorantes-Acosta A.E."/>
            <person name="Eklund D.M."/>
            <person name="Florent S.N."/>
            <person name="Flores-Sandoval E."/>
            <person name="Fujiyama A."/>
            <person name="Fukuzawa H."/>
            <person name="Galik B."/>
            <person name="Grimanelli D."/>
            <person name="Grimwood J."/>
            <person name="Grossniklaus U."/>
            <person name="Hamada T."/>
            <person name="Haseloff J."/>
            <person name="Hetherington A.J."/>
            <person name="Higo A."/>
            <person name="Hirakawa Y."/>
            <person name="Hundley H.N."/>
            <person name="Ikeda Y."/>
            <person name="Inoue K."/>
            <person name="Inoue S.I."/>
            <person name="Ishida S."/>
            <person name="Jia Q."/>
            <person name="Kakita M."/>
            <person name="Kanazawa T."/>
            <person name="Kawai Y."/>
            <person name="Kawashima T."/>
            <person name="Kennedy M."/>
            <person name="Kinose K."/>
            <person name="Kinoshita T."/>
            <person name="Kohara Y."/>
            <person name="Koide E."/>
            <person name="Komatsu K."/>
            <person name="Kopischke S."/>
            <person name="Kubo M."/>
            <person name="Kyozuka J."/>
            <person name="Lagercrantz U."/>
            <person name="Lin S.S."/>
            <person name="Lindquist E."/>
            <person name="Lipzen A.M."/>
            <person name="Lu C.W."/>
            <person name="De Luna E."/>
            <person name="Martienssen R.A."/>
            <person name="Minamino N."/>
            <person name="Mizutani M."/>
            <person name="Mizutani M."/>
            <person name="Mochizuki N."/>
            <person name="Monte I."/>
            <person name="Mosher R."/>
            <person name="Nagasaki H."/>
            <person name="Nakagami H."/>
            <person name="Naramoto S."/>
            <person name="Nishitani K."/>
            <person name="Ohtani M."/>
            <person name="Okamoto T."/>
            <person name="Okumura M."/>
            <person name="Phillips J."/>
            <person name="Pollak B."/>
            <person name="Reinders A."/>
            <person name="Rovekamp M."/>
            <person name="Sano R."/>
            <person name="Sawa S."/>
            <person name="Schmid M.W."/>
            <person name="Shirakawa M."/>
            <person name="Solano R."/>
            <person name="Spunde A."/>
            <person name="Suetsugu N."/>
            <person name="Sugano S."/>
            <person name="Sugiyama A."/>
            <person name="Sun R."/>
            <person name="Suzuki Y."/>
            <person name="Takenaka M."/>
            <person name="Takezawa D."/>
            <person name="Tomogane H."/>
            <person name="Tsuzuki M."/>
            <person name="Ueda T."/>
            <person name="Umeda M."/>
            <person name="Ward J.M."/>
            <person name="Watanabe Y."/>
            <person name="Yazaki K."/>
            <person name="Yokoyama R."/>
            <person name="Yoshitake Y."/>
            <person name="Yotsui I."/>
            <person name="Zachgo S."/>
            <person name="Schmutz J."/>
        </authorList>
    </citation>
    <scope>NUCLEOTIDE SEQUENCE [LARGE SCALE GENOMIC DNA]</scope>
    <source>
        <strain evidence="2">Tak-1</strain>
    </source>
</reference>
<dbReference type="Proteomes" id="UP000244005">
    <property type="component" value="Unassembled WGS sequence"/>
</dbReference>
<evidence type="ECO:0000313" key="1">
    <source>
        <dbReference type="EMBL" id="PTQ33251.1"/>
    </source>
</evidence>
<sequence>MVLVIASLGILKFWLGWVSSVLLSAFLLCLSSMLPSFAARAILSRECPHPSLHKPMRTREEISASSNQVSPIDAEPAQLTRWQMFSKAATHGMDVDIHKIVRTEDKIHESASSSSLVWSMLLATCRSSWPFVSSSLTVPLSSDTWQVRWPPSGTCTRRVSSRRMSSLGAVDPSSMRFTTHCLWFQITASSHTDKILFSRS</sequence>
<keyword evidence="2" id="KW-1185">Reference proteome</keyword>
<dbReference type="AlphaFoldDB" id="A0A2R6WHD0"/>
<proteinExistence type="predicted"/>
<dbReference type="Gramene" id="Mp4g22260.2">
    <property type="protein sequence ID" value="Mp4g22260.2.cds"/>
    <property type="gene ID" value="Mp4g22260"/>
</dbReference>
<dbReference type="OrthoDB" id="260807at2759"/>
<organism evidence="1 2">
    <name type="scientific">Marchantia polymorpha</name>
    <name type="common">Common liverwort</name>
    <name type="synonym">Marchantia aquatica</name>
    <dbReference type="NCBI Taxonomy" id="3197"/>
    <lineage>
        <taxon>Eukaryota</taxon>
        <taxon>Viridiplantae</taxon>
        <taxon>Streptophyta</taxon>
        <taxon>Embryophyta</taxon>
        <taxon>Marchantiophyta</taxon>
        <taxon>Marchantiopsida</taxon>
        <taxon>Marchantiidae</taxon>
        <taxon>Marchantiales</taxon>
        <taxon>Marchantiaceae</taxon>
        <taxon>Marchantia</taxon>
    </lineage>
</organism>